<dbReference type="Gene3D" id="3.30.565.10">
    <property type="entry name" value="Histidine kinase-like ATPase, C-terminal domain"/>
    <property type="match status" value="1"/>
</dbReference>
<dbReference type="InterPro" id="IPR003594">
    <property type="entry name" value="HATPase_dom"/>
</dbReference>
<evidence type="ECO:0000256" key="5">
    <source>
        <dbReference type="ARBA" id="ARBA00023012"/>
    </source>
</evidence>
<comment type="catalytic activity">
    <reaction evidence="1">
        <text>ATP + protein L-histidine = ADP + protein N-phospho-L-histidine.</text>
        <dbReference type="EC" id="2.7.13.3"/>
    </reaction>
</comment>
<dbReference type="GeneID" id="96650678"/>
<dbReference type="EC" id="2.7.13.3" evidence="2"/>
<dbReference type="InterPro" id="IPR036890">
    <property type="entry name" value="HATPase_C_sf"/>
</dbReference>
<keyword evidence="5" id="KW-0902">Two-component regulatory system</keyword>
<evidence type="ECO:0000313" key="8">
    <source>
        <dbReference type="Proteomes" id="UP000475666"/>
    </source>
</evidence>
<protein>
    <recommendedName>
        <fullName evidence="2">histidine kinase</fullName>
        <ecNumber evidence="2">2.7.13.3</ecNumber>
    </recommendedName>
</protein>
<dbReference type="RefSeq" id="WP_109033049.1">
    <property type="nucleotide sequence ID" value="NZ_BEWD01000007.1"/>
</dbReference>
<proteinExistence type="predicted"/>
<evidence type="ECO:0000256" key="1">
    <source>
        <dbReference type="ARBA" id="ARBA00000085"/>
    </source>
</evidence>
<dbReference type="EMBL" id="JAAGMQ010000481">
    <property type="protein sequence ID" value="NEC34798.1"/>
    <property type="molecule type" value="Genomic_DNA"/>
</dbReference>
<sequence>MSAVPPPLAQQLHDGVLQSLAIARIRLDRALAQDGPLPRELGAELRLLLDHEIAGLRGLISGSAASAPPQPDLPSALTATAEHLRSVTGIRIRVDSRTAPPGRWSGNDLTAYRIVREALHNTAKHSGATHAWVTVTARGDRLVCAVHDDGGGFAPDAARSRFGLTAMSAQAREAGGSLDVRSRRTGTFVTLVLPRQPVSKGKVHP</sequence>
<dbReference type="GO" id="GO:0004673">
    <property type="term" value="F:protein histidine kinase activity"/>
    <property type="evidence" value="ECO:0007669"/>
    <property type="project" value="UniProtKB-EC"/>
</dbReference>
<evidence type="ECO:0000256" key="4">
    <source>
        <dbReference type="ARBA" id="ARBA00022777"/>
    </source>
</evidence>
<gene>
    <name evidence="7" type="ORF">G3I66_16740</name>
</gene>
<evidence type="ECO:0000259" key="6">
    <source>
        <dbReference type="SMART" id="SM00387"/>
    </source>
</evidence>
<dbReference type="AlphaFoldDB" id="A0A6G3TER1"/>
<dbReference type="PANTHER" id="PTHR24421">
    <property type="entry name" value="NITRATE/NITRITE SENSOR PROTEIN NARX-RELATED"/>
    <property type="match status" value="1"/>
</dbReference>
<evidence type="ECO:0000313" key="7">
    <source>
        <dbReference type="EMBL" id="NEC34798.1"/>
    </source>
</evidence>
<dbReference type="CDD" id="cd16917">
    <property type="entry name" value="HATPase_UhpB-NarQ-NarX-like"/>
    <property type="match status" value="1"/>
</dbReference>
<organism evidence="7 8">
    <name type="scientific">Streptomyces rubrogriseus</name>
    <dbReference type="NCBI Taxonomy" id="194673"/>
    <lineage>
        <taxon>Bacteria</taxon>
        <taxon>Bacillati</taxon>
        <taxon>Actinomycetota</taxon>
        <taxon>Actinomycetes</taxon>
        <taxon>Kitasatosporales</taxon>
        <taxon>Streptomycetaceae</taxon>
        <taxon>Streptomyces</taxon>
        <taxon>Streptomyces violaceoruber group</taxon>
    </lineage>
</organism>
<comment type="caution">
    <text evidence="7">The sequence shown here is derived from an EMBL/GenBank/DDBJ whole genome shotgun (WGS) entry which is preliminary data.</text>
</comment>
<evidence type="ECO:0000256" key="3">
    <source>
        <dbReference type="ARBA" id="ARBA00022679"/>
    </source>
</evidence>
<keyword evidence="3" id="KW-0808">Transferase</keyword>
<dbReference type="Pfam" id="PF02518">
    <property type="entry name" value="HATPase_c"/>
    <property type="match status" value="1"/>
</dbReference>
<keyword evidence="4" id="KW-0418">Kinase</keyword>
<dbReference type="Proteomes" id="UP000475666">
    <property type="component" value="Unassembled WGS sequence"/>
</dbReference>
<dbReference type="PANTHER" id="PTHR24421:SF10">
    <property type="entry name" value="NITRATE_NITRITE SENSOR PROTEIN NARQ"/>
    <property type="match status" value="1"/>
</dbReference>
<dbReference type="InterPro" id="IPR050482">
    <property type="entry name" value="Sensor_HK_TwoCompSys"/>
</dbReference>
<dbReference type="SMART" id="SM00387">
    <property type="entry name" value="HATPase_c"/>
    <property type="match status" value="1"/>
</dbReference>
<feature type="domain" description="Histidine kinase/HSP90-like ATPase" evidence="6">
    <location>
        <begin position="106"/>
        <end position="197"/>
    </location>
</feature>
<dbReference type="GO" id="GO:0000160">
    <property type="term" value="P:phosphorelay signal transduction system"/>
    <property type="evidence" value="ECO:0007669"/>
    <property type="project" value="UniProtKB-KW"/>
</dbReference>
<dbReference type="SUPFAM" id="SSF55874">
    <property type="entry name" value="ATPase domain of HSP90 chaperone/DNA topoisomerase II/histidine kinase"/>
    <property type="match status" value="1"/>
</dbReference>
<accession>A0A6G3TER1</accession>
<reference evidence="7 8" key="1">
    <citation type="submission" date="2020-01" db="EMBL/GenBank/DDBJ databases">
        <title>Insect and environment-associated Actinomycetes.</title>
        <authorList>
            <person name="Currrie C."/>
            <person name="Chevrette M."/>
            <person name="Carlson C."/>
            <person name="Stubbendieck R."/>
            <person name="Wendt-Pienkowski E."/>
        </authorList>
    </citation>
    <scope>NUCLEOTIDE SEQUENCE [LARGE SCALE GENOMIC DNA]</scope>
    <source>
        <strain evidence="7 8">SID7739</strain>
    </source>
</reference>
<evidence type="ECO:0000256" key="2">
    <source>
        <dbReference type="ARBA" id="ARBA00012438"/>
    </source>
</evidence>
<name>A0A6G3TER1_9ACTN</name>